<dbReference type="CDD" id="cd04301">
    <property type="entry name" value="NAT_SF"/>
    <property type="match status" value="1"/>
</dbReference>
<dbReference type="EMBL" id="VIKS01000013">
    <property type="protein sequence ID" value="TQV85076.1"/>
    <property type="molecule type" value="Genomic_DNA"/>
</dbReference>
<dbReference type="GO" id="GO:0016747">
    <property type="term" value="F:acyltransferase activity, transferring groups other than amino-acyl groups"/>
    <property type="evidence" value="ECO:0007669"/>
    <property type="project" value="InterPro"/>
</dbReference>
<dbReference type="AlphaFoldDB" id="A0A545U6I2"/>
<dbReference type="PROSITE" id="PS51186">
    <property type="entry name" value="GNAT"/>
    <property type="match status" value="1"/>
</dbReference>
<dbReference type="InterPro" id="IPR000182">
    <property type="entry name" value="GNAT_dom"/>
</dbReference>
<comment type="caution">
    <text evidence="2">The sequence shown here is derived from an EMBL/GenBank/DDBJ whole genome shotgun (WGS) entry which is preliminary data.</text>
</comment>
<dbReference type="Pfam" id="PF13673">
    <property type="entry name" value="Acetyltransf_10"/>
    <property type="match status" value="1"/>
</dbReference>
<name>A0A545U6I2_9GAMM</name>
<keyword evidence="2" id="KW-0808">Transferase</keyword>
<evidence type="ECO:0000259" key="1">
    <source>
        <dbReference type="PROSITE" id="PS51186"/>
    </source>
</evidence>
<protein>
    <submittedName>
        <fullName evidence="2">GNAT family N-acetyltransferase</fullName>
    </submittedName>
</protein>
<dbReference type="Gene3D" id="3.40.630.30">
    <property type="match status" value="1"/>
</dbReference>
<reference evidence="2 3" key="1">
    <citation type="submission" date="2019-07" db="EMBL/GenBank/DDBJ databases">
        <title>Draft genome for Aliikangiella sp. M105.</title>
        <authorList>
            <person name="Wang G."/>
        </authorList>
    </citation>
    <scope>NUCLEOTIDE SEQUENCE [LARGE SCALE GENOMIC DNA]</scope>
    <source>
        <strain evidence="2 3">M105</strain>
    </source>
</reference>
<evidence type="ECO:0000313" key="3">
    <source>
        <dbReference type="Proteomes" id="UP000315439"/>
    </source>
</evidence>
<dbReference type="Proteomes" id="UP000315439">
    <property type="component" value="Unassembled WGS sequence"/>
</dbReference>
<feature type="domain" description="N-acetyltransferase" evidence="1">
    <location>
        <begin position="6"/>
        <end position="151"/>
    </location>
</feature>
<organism evidence="2 3">
    <name type="scientific">Aliikangiella coralliicola</name>
    <dbReference type="NCBI Taxonomy" id="2592383"/>
    <lineage>
        <taxon>Bacteria</taxon>
        <taxon>Pseudomonadati</taxon>
        <taxon>Pseudomonadota</taxon>
        <taxon>Gammaproteobacteria</taxon>
        <taxon>Oceanospirillales</taxon>
        <taxon>Pleioneaceae</taxon>
        <taxon>Aliikangiella</taxon>
    </lineage>
</organism>
<dbReference type="OrthoDB" id="9796171at2"/>
<dbReference type="SUPFAM" id="SSF55729">
    <property type="entry name" value="Acyl-CoA N-acyltransferases (Nat)"/>
    <property type="match status" value="1"/>
</dbReference>
<proteinExistence type="predicted"/>
<sequence length="152" mass="17465">MMWFVKSFKELTTDELYAILQLRIDVFVVEQNCIYSDIDGKDNLPGALHLFSVKDDQIACYLRIFPPGISYPEMPSLGRVITHPDFRGTGIGHELLQRALQIIDKRWPDKTCHISAQSYLEKFYQQHGFSTVGEGYLEDDIPHIGMERVASK</sequence>
<dbReference type="RefSeq" id="WP_142933786.1">
    <property type="nucleotide sequence ID" value="NZ_ML660169.1"/>
</dbReference>
<gene>
    <name evidence="2" type="ORF">FLL46_22060</name>
</gene>
<keyword evidence="3" id="KW-1185">Reference proteome</keyword>
<dbReference type="InterPro" id="IPR016181">
    <property type="entry name" value="Acyl_CoA_acyltransferase"/>
</dbReference>
<evidence type="ECO:0000313" key="2">
    <source>
        <dbReference type="EMBL" id="TQV85076.1"/>
    </source>
</evidence>
<accession>A0A545U6I2</accession>